<comment type="pathway">
    <text evidence="1 4">Glycan biosynthesis; trehalose biosynthesis.</text>
</comment>
<dbReference type="GO" id="GO:0046872">
    <property type="term" value="F:metal ion binding"/>
    <property type="evidence" value="ECO:0007669"/>
    <property type="project" value="UniProtKB-KW"/>
</dbReference>
<dbReference type="InterPro" id="IPR044651">
    <property type="entry name" value="OTSB-like"/>
</dbReference>
<dbReference type="eggNOG" id="COG1877">
    <property type="taxonomic scope" value="Bacteria"/>
</dbReference>
<protein>
    <recommendedName>
        <fullName evidence="4">Trehalose 6-phosphate phosphatase</fullName>
        <ecNumber evidence="4">3.1.3.12</ecNumber>
    </recommendedName>
</protein>
<name>A0A062VAU5_9PROT</name>
<dbReference type="InterPro" id="IPR006379">
    <property type="entry name" value="HAD-SF_hydro_IIB"/>
</dbReference>
<organism evidence="5 6">
    <name type="scientific">Hyphomonas polymorpha PS728</name>
    <dbReference type="NCBI Taxonomy" id="1280954"/>
    <lineage>
        <taxon>Bacteria</taxon>
        <taxon>Pseudomonadati</taxon>
        <taxon>Pseudomonadota</taxon>
        <taxon>Alphaproteobacteria</taxon>
        <taxon>Hyphomonadales</taxon>
        <taxon>Hyphomonadaceae</taxon>
        <taxon>Hyphomonas</taxon>
    </lineage>
</organism>
<evidence type="ECO:0000313" key="5">
    <source>
        <dbReference type="EMBL" id="KCZ99463.1"/>
    </source>
</evidence>
<keyword evidence="4" id="KW-0479">Metal-binding</keyword>
<dbReference type="Proteomes" id="UP000027100">
    <property type="component" value="Unassembled WGS sequence"/>
</dbReference>
<proteinExistence type="inferred from homology"/>
<comment type="catalytic activity">
    <reaction evidence="4">
        <text>alpha,alpha-trehalose 6-phosphate + H2O = alpha,alpha-trehalose + phosphate</text>
        <dbReference type="Rhea" id="RHEA:23420"/>
        <dbReference type="ChEBI" id="CHEBI:15377"/>
        <dbReference type="ChEBI" id="CHEBI:16551"/>
        <dbReference type="ChEBI" id="CHEBI:43474"/>
        <dbReference type="ChEBI" id="CHEBI:58429"/>
        <dbReference type="EC" id="3.1.3.12"/>
    </reaction>
</comment>
<accession>A0A062VAU5</accession>
<gene>
    <name evidence="5" type="ORF">HPO_05987</name>
</gene>
<dbReference type="InterPro" id="IPR003337">
    <property type="entry name" value="Trehalose_PPase"/>
</dbReference>
<dbReference type="NCBIfam" id="TIGR01484">
    <property type="entry name" value="HAD-SF-IIB"/>
    <property type="match status" value="1"/>
</dbReference>
<evidence type="ECO:0000313" key="6">
    <source>
        <dbReference type="Proteomes" id="UP000027100"/>
    </source>
</evidence>
<dbReference type="EMBL" id="ARYM01000005">
    <property type="protein sequence ID" value="KCZ99463.1"/>
    <property type="molecule type" value="Genomic_DNA"/>
</dbReference>
<evidence type="ECO:0000256" key="3">
    <source>
        <dbReference type="ARBA" id="ARBA00022801"/>
    </source>
</evidence>
<comment type="cofactor">
    <cofactor evidence="4">
        <name>Mg(2+)</name>
        <dbReference type="ChEBI" id="CHEBI:18420"/>
    </cofactor>
</comment>
<dbReference type="PANTHER" id="PTHR43768">
    <property type="entry name" value="TREHALOSE 6-PHOSPHATE PHOSPHATASE"/>
    <property type="match status" value="1"/>
</dbReference>
<evidence type="ECO:0000256" key="4">
    <source>
        <dbReference type="RuleBase" id="RU361117"/>
    </source>
</evidence>
<dbReference type="GO" id="GO:0005992">
    <property type="term" value="P:trehalose biosynthetic process"/>
    <property type="evidence" value="ECO:0007669"/>
    <property type="project" value="UniProtKB-UniPathway"/>
</dbReference>
<dbReference type="NCBIfam" id="TIGR00685">
    <property type="entry name" value="T6PP"/>
    <property type="match status" value="1"/>
</dbReference>
<dbReference type="STRING" id="1280954.HPO_05987"/>
<dbReference type="Pfam" id="PF02358">
    <property type="entry name" value="Trehalose_PPase"/>
    <property type="match status" value="1"/>
</dbReference>
<keyword evidence="6" id="KW-1185">Reference proteome</keyword>
<dbReference type="PANTHER" id="PTHR43768:SF3">
    <property type="entry name" value="TREHALOSE 6-PHOSPHATE PHOSPHATASE"/>
    <property type="match status" value="1"/>
</dbReference>
<dbReference type="UniPathway" id="UPA00299"/>
<dbReference type="AlphaFoldDB" id="A0A062VAU5"/>
<dbReference type="OrthoDB" id="9814913at2"/>
<comment type="function">
    <text evidence="4">Removes the phosphate from trehalose 6-phosphate to produce free trehalose.</text>
</comment>
<reference evidence="5 6" key="1">
    <citation type="journal article" date="2014" name="Antonie Van Leeuwenhoek">
        <title>Hyphomonas beringensis sp. nov. and Hyphomonas chukchiensis sp. nov., isolated from surface seawater of the Bering Sea and Chukchi Sea.</title>
        <authorList>
            <person name="Li C."/>
            <person name="Lai Q."/>
            <person name="Li G."/>
            <person name="Dong C."/>
            <person name="Wang J."/>
            <person name="Liao Y."/>
            <person name="Shao Z."/>
        </authorList>
    </citation>
    <scope>NUCLEOTIDE SEQUENCE [LARGE SCALE GENOMIC DNA]</scope>
    <source>
        <strain evidence="5 6">PS728</strain>
    </source>
</reference>
<evidence type="ECO:0000256" key="1">
    <source>
        <dbReference type="ARBA" id="ARBA00005199"/>
    </source>
</evidence>
<keyword evidence="3 4" id="KW-0378">Hydrolase</keyword>
<comment type="caution">
    <text evidence="5">The sequence shown here is derived from an EMBL/GenBank/DDBJ whole genome shotgun (WGS) entry which is preliminary data.</text>
</comment>
<sequence>MALFLDFDGTLAPIREEPDCVYLPPEGAEILLAVSARLEERLVILSGRDVRDLTRRVPQELWRAGGHGAQICAPGTAPSDVLTAAPPELVQRLQQIASPYPGVVMERKGEVLALHYRGAAEAGPQLKAQMSAAVAGFRGYSLQTGKMVIEARPDHADKGKSVAAFMRRREFSGRVPLMIGDDTTDEAAMQACLQAGGAAIKVGAGASVAPFRLDGPEDVWNWLREGLN</sequence>
<dbReference type="Gene3D" id="3.40.50.1000">
    <property type="entry name" value="HAD superfamily/HAD-like"/>
    <property type="match status" value="1"/>
</dbReference>
<evidence type="ECO:0000256" key="2">
    <source>
        <dbReference type="ARBA" id="ARBA00008770"/>
    </source>
</evidence>
<dbReference type="PATRIC" id="fig|1280954.3.peg.1224"/>
<comment type="similarity">
    <text evidence="2 4">Belongs to the trehalose phosphatase family.</text>
</comment>
<keyword evidence="4" id="KW-0460">Magnesium</keyword>
<dbReference type="Gene3D" id="3.30.70.1020">
    <property type="entry name" value="Trehalose-6-phosphate phosphatase related protein, domain 2"/>
    <property type="match status" value="1"/>
</dbReference>
<dbReference type="InterPro" id="IPR023214">
    <property type="entry name" value="HAD_sf"/>
</dbReference>
<dbReference type="CDD" id="cd01627">
    <property type="entry name" value="HAD_TPP"/>
    <property type="match status" value="1"/>
</dbReference>
<dbReference type="EC" id="3.1.3.12" evidence="4"/>
<dbReference type="GO" id="GO:0004805">
    <property type="term" value="F:trehalose-phosphatase activity"/>
    <property type="evidence" value="ECO:0007669"/>
    <property type="project" value="UniProtKB-EC"/>
</dbReference>
<dbReference type="InterPro" id="IPR036412">
    <property type="entry name" value="HAD-like_sf"/>
</dbReference>
<dbReference type="SUPFAM" id="SSF56784">
    <property type="entry name" value="HAD-like"/>
    <property type="match status" value="1"/>
</dbReference>